<evidence type="ECO:0000313" key="2">
    <source>
        <dbReference type="EMBL" id="MCQ8241292.1"/>
    </source>
</evidence>
<dbReference type="EMBL" id="JAMZEJ010000006">
    <property type="protein sequence ID" value="MCQ8241292.1"/>
    <property type="molecule type" value="Genomic_DNA"/>
</dbReference>
<reference evidence="2 3" key="1">
    <citation type="submission" date="2022-06" db="EMBL/GenBank/DDBJ databases">
        <title>Rhizosaccharibacter gen. nov. sp. nov. KSS12, endophytic bacteria isolated from sugarcane.</title>
        <authorList>
            <person name="Pitiwittayakul N."/>
        </authorList>
    </citation>
    <scope>NUCLEOTIDE SEQUENCE [LARGE SCALE GENOMIC DNA]</scope>
    <source>
        <strain evidence="2 3">KSS12</strain>
    </source>
</reference>
<dbReference type="PANTHER" id="PTHR44119">
    <property type="entry name" value="MAGNESIUM-CHELATASE SUBUNIT CHLH, CHLOROPLASTIC"/>
    <property type="match status" value="1"/>
</dbReference>
<dbReference type="CDD" id="cd10150">
    <property type="entry name" value="CobN_like"/>
    <property type="match status" value="1"/>
</dbReference>
<gene>
    <name evidence="2" type="primary">cobN</name>
    <name evidence="2" type="ORF">NFI88_10625</name>
</gene>
<accession>A0ABT1VY75</accession>
<evidence type="ECO:0000313" key="3">
    <source>
        <dbReference type="Proteomes" id="UP001524547"/>
    </source>
</evidence>
<dbReference type="EC" id="6.6.1.2" evidence="2"/>
<feature type="domain" description="CobN/magnesium chelatase" evidence="1">
    <location>
        <begin position="716"/>
        <end position="1128"/>
    </location>
</feature>
<evidence type="ECO:0000259" key="1">
    <source>
        <dbReference type="Pfam" id="PF02514"/>
    </source>
</evidence>
<dbReference type="NCBIfam" id="NF008973">
    <property type="entry name" value="PRK12321.1"/>
    <property type="match status" value="1"/>
</dbReference>
<dbReference type="Proteomes" id="UP001524547">
    <property type="component" value="Unassembled WGS sequence"/>
</dbReference>
<comment type="caution">
    <text evidence="2">The sequence shown here is derived from an EMBL/GenBank/DDBJ whole genome shotgun (WGS) entry which is preliminary data.</text>
</comment>
<keyword evidence="3" id="KW-1185">Reference proteome</keyword>
<dbReference type="GO" id="GO:0051116">
    <property type="term" value="F:cobaltochelatase activity"/>
    <property type="evidence" value="ECO:0007669"/>
    <property type="project" value="UniProtKB-EC"/>
</dbReference>
<feature type="domain" description="CobN/magnesium chelatase" evidence="1">
    <location>
        <begin position="157"/>
        <end position="697"/>
    </location>
</feature>
<dbReference type="RefSeq" id="WP_422920039.1">
    <property type="nucleotide sequence ID" value="NZ_JAMZEJ010000006.1"/>
</dbReference>
<dbReference type="Pfam" id="PF02514">
    <property type="entry name" value="CobN-Mg_chel"/>
    <property type="match status" value="2"/>
</dbReference>
<keyword evidence="2" id="KW-0436">Ligase</keyword>
<dbReference type="InterPro" id="IPR003672">
    <property type="entry name" value="CobN/Mg_chltase"/>
</dbReference>
<name>A0ABT1VY75_9PROT</name>
<proteinExistence type="predicted"/>
<dbReference type="PANTHER" id="PTHR44119:SF4">
    <property type="entry name" value="AEROBIC COBALTOCHELATASE SUBUNIT COBN"/>
    <property type="match status" value="1"/>
</dbReference>
<sequence length="1139" mass="121028">MHLLVQERRSLDEQAEAEDLALPPARIVALSFSDADLALLHAAAPSRAGDLPDGDDGLTSRRARPDDGLRLASLARLRHPLSVDLFVENTLPGSGCVLVRLLGGLDYWRYGAEELAAACRRLGVALALLPGDSADDPRLDALSTVPPDALRRLDLLLREGGPENAAAALGLLGALAEGIDNPTLPDAVPVPEAGLFRSLAASNGDARTTLLFYRSHLMAGDTAAVERMGEALAERGLGCDLLFVSSLKSPKAAPFVRDHLRRHPPAVVLNATLFSVRAEGATGKSPLDEADAPVLQLVQAVSPEEAWRNSSRGLSQTDLAMQVVLPEFDGRLLATAISFKGVEAAVPDGRFQPVRNLPHPDNIALAADRAAGWARLRRTPAARRKLALVLSDYPGLDGQFGHAVGLDSFASLSALLSALGERGYAVGTDRPDAAALATALSTGEDFALLACDRYRALFGQLPPSFRERVERCWGAPETDRAVRDGAFRFRIRTQGDMVCVVQPDRGTDADRRAAYHDPDRPPSHGFVAFHLWLRQEASIHAMVHLGAHGTLEWLPGKAAAPSADCAPSVLLRGLPVIYPFIVNNPGEASAAKRRLGAVTIGHLTPPMRRAALHGDAAALERLIDDFAAADGLDRRRGEMLRGEILRRAAGCGLLAESGADRETTDAGALSRLDAFLCDVKDLQIRDGLHVFGQAPADPAAMLQGLGVAPADPPGEVETALARSPGAEQAALLDALDGRFVVPGPAGAPSRGRLDVLPTGRNLCSIDPRAIPTPAALALGEQTAAALLLRHLQDQGEPLRALVIDLWASTSLRTGGEDLALAFVLMGVRPEWDAGSGRVSGFAIVPPAVLGRPRVDVTLRISGLFRDGFAGQIALFDQAVHALAGRGDAEPESPYCLAGAGLDGHARALSLARVFGAAPGRYGSGIDAMLARGDWEDRNDLGRRWLETAGWAYGRALDGVPAEQQLGRRLAAADAVLHLQDQAETDLLDGLDRAAFDGGAAAAAALGGHEPVLYHADATRPDGVALRLLREEVVRVVRGRAANPDWIAGMMRHGYRGASEIARCLDALHGFAATLPDRFDRQFDLLLDATLGDPAVADFLRRHNPAARDAMARRFREAQARGLWHPRRNDAHPLLEEAAG</sequence>
<protein>
    <submittedName>
        <fullName evidence="2">Cobaltochelatase subunit CobN</fullName>
        <ecNumber evidence="2">6.6.1.2</ecNumber>
    </submittedName>
</protein>
<organism evidence="2 3">
    <name type="scientific">Rhizosaccharibacter radicis</name>
    <dbReference type="NCBI Taxonomy" id="2782605"/>
    <lineage>
        <taxon>Bacteria</taxon>
        <taxon>Pseudomonadati</taxon>
        <taxon>Pseudomonadota</taxon>
        <taxon>Alphaproteobacteria</taxon>
        <taxon>Acetobacterales</taxon>
        <taxon>Acetobacteraceae</taxon>
        <taxon>Rhizosaccharibacter</taxon>
    </lineage>
</organism>